<dbReference type="GO" id="GO:0004499">
    <property type="term" value="F:N,N-dimethylaniline monooxygenase activity"/>
    <property type="evidence" value="ECO:0007669"/>
    <property type="project" value="InterPro"/>
</dbReference>
<evidence type="ECO:0000256" key="5">
    <source>
        <dbReference type="RuleBase" id="RU361177"/>
    </source>
</evidence>
<dbReference type="PANTHER" id="PTHR23023">
    <property type="entry name" value="DIMETHYLANILINE MONOOXYGENASE"/>
    <property type="match status" value="1"/>
</dbReference>
<dbReference type="GO" id="GO:0050660">
    <property type="term" value="F:flavin adenine dinucleotide binding"/>
    <property type="evidence" value="ECO:0007669"/>
    <property type="project" value="InterPro"/>
</dbReference>
<dbReference type="AlphaFoldDB" id="A0A8X6GD31"/>
<keyword evidence="5 6" id="KW-0503">Monooxygenase</keyword>
<accession>A0A8X6GD31</accession>
<evidence type="ECO:0000313" key="6">
    <source>
        <dbReference type="EMBL" id="GFR00719.1"/>
    </source>
</evidence>
<dbReference type="InterPro" id="IPR036188">
    <property type="entry name" value="FAD/NAD-bd_sf"/>
</dbReference>
<keyword evidence="7" id="KW-1185">Reference proteome</keyword>
<keyword evidence="3 5" id="KW-0274">FAD</keyword>
<keyword evidence="4 5" id="KW-0560">Oxidoreductase</keyword>
<dbReference type="InterPro" id="IPR050346">
    <property type="entry name" value="FMO-like"/>
</dbReference>
<reference evidence="6" key="1">
    <citation type="submission" date="2020-07" db="EMBL/GenBank/DDBJ databases">
        <title>Multicomponent nature underlies the extraordinary mechanical properties of spider dragline silk.</title>
        <authorList>
            <person name="Kono N."/>
            <person name="Nakamura H."/>
            <person name="Mori M."/>
            <person name="Yoshida Y."/>
            <person name="Ohtoshi R."/>
            <person name="Malay A.D."/>
            <person name="Moran D.A.P."/>
            <person name="Tomita M."/>
            <person name="Numata K."/>
            <person name="Arakawa K."/>
        </authorList>
    </citation>
    <scope>NUCLEOTIDE SEQUENCE</scope>
</reference>
<dbReference type="Gene3D" id="3.50.50.60">
    <property type="entry name" value="FAD/NAD(P)-binding domain"/>
    <property type="match status" value="1"/>
</dbReference>
<keyword evidence="2 5" id="KW-0285">Flavoprotein</keyword>
<proteinExistence type="inferred from homology"/>
<dbReference type="InterPro" id="IPR020946">
    <property type="entry name" value="Flavin_mOase-like"/>
</dbReference>
<dbReference type="EMBL" id="BMAO01025144">
    <property type="protein sequence ID" value="GFR00719.1"/>
    <property type="molecule type" value="Genomic_DNA"/>
</dbReference>
<dbReference type="GO" id="GO:0050661">
    <property type="term" value="F:NADP binding"/>
    <property type="evidence" value="ECO:0007669"/>
    <property type="project" value="InterPro"/>
</dbReference>
<comment type="similarity">
    <text evidence="1 5">Belongs to the FMO family.</text>
</comment>
<evidence type="ECO:0000256" key="2">
    <source>
        <dbReference type="ARBA" id="ARBA00022630"/>
    </source>
</evidence>
<gene>
    <name evidence="6" type="primary">NCL1_36095</name>
    <name evidence="6" type="ORF">TNCT_605531</name>
</gene>
<dbReference type="Proteomes" id="UP000887116">
    <property type="component" value="Unassembled WGS sequence"/>
</dbReference>
<evidence type="ECO:0000256" key="1">
    <source>
        <dbReference type="ARBA" id="ARBA00009183"/>
    </source>
</evidence>
<evidence type="ECO:0000256" key="4">
    <source>
        <dbReference type="ARBA" id="ARBA00023002"/>
    </source>
</evidence>
<protein>
    <recommendedName>
        <fullName evidence="5">Flavin-containing monooxygenase</fullName>
        <ecNumber evidence="5">1.-.-.-</ecNumber>
    </recommendedName>
</protein>
<dbReference type="SUPFAM" id="SSF51905">
    <property type="entry name" value="FAD/NAD(P)-binding domain"/>
    <property type="match status" value="1"/>
</dbReference>
<name>A0A8X6GD31_TRICU</name>
<dbReference type="Pfam" id="PF00743">
    <property type="entry name" value="FMO-like"/>
    <property type="match status" value="1"/>
</dbReference>
<dbReference type="OrthoDB" id="6428144at2759"/>
<evidence type="ECO:0000313" key="7">
    <source>
        <dbReference type="Proteomes" id="UP000887116"/>
    </source>
</evidence>
<comment type="caution">
    <text evidence="6">The sequence shown here is derived from an EMBL/GenBank/DDBJ whole genome shotgun (WGS) entry which is preliminary data.</text>
</comment>
<dbReference type="EC" id="1.-.-.-" evidence="5"/>
<comment type="cofactor">
    <cofactor evidence="5">
        <name>FAD</name>
        <dbReference type="ChEBI" id="CHEBI:57692"/>
    </cofactor>
</comment>
<sequence length="72" mass="7791">MDSHKKKIAVLGGGITGLAALASLKEESCFEPVCFEKTSNYGGTWCYREETEEGVGSIMPTTYLNHSKEMGA</sequence>
<organism evidence="6 7">
    <name type="scientific">Trichonephila clavata</name>
    <name type="common">Joro spider</name>
    <name type="synonym">Nephila clavata</name>
    <dbReference type="NCBI Taxonomy" id="2740835"/>
    <lineage>
        <taxon>Eukaryota</taxon>
        <taxon>Metazoa</taxon>
        <taxon>Ecdysozoa</taxon>
        <taxon>Arthropoda</taxon>
        <taxon>Chelicerata</taxon>
        <taxon>Arachnida</taxon>
        <taxon>Araneae</taxon>
        <taxon>Araneomorphae</taxon>
        <taxon>Entelegynae</taxon>
        <taxon>Araneoidea</taxon>
        <taxon>Nephilidae</taxon>
        <taxon>Trichonephila</taxon>
    </lineage>
</organism>
<evidence type="ECO:0000256" key="3">
    <source>
        <dbReference type="ARBA" id="ARBA00022827"/>
    </source>
</evidence>